<protein>
    <submittedName>
        <fullName evidence="1">Uncharacterized protein</fullName>
    </submittedName>
</protein>
<dbReference type="EMBL" id="CADCWG010000236">
    <property type="protein sequence ID" value="CAA9569654.1"/>
    <property type="molecule type" value="Genomic_DNA"/>
</dbReference>
<reference evidence="1" key="1">
    <citation type="submission" date="2020-02" db="EMBL/GenBank/DDBJ databases">
        <authorList>
            <person name="Meier V. D."/>
        </authorList>
    </citation>
    <scope>NUCLEOTIDE SEQUENCE</scope>
    <source>
        <strain evidence="1">AVDCRST_MAG49</strain>
    </source>
</reference>
<dbReference type="AlphaFoldDB" id="A0A6J4V5Z7"/>
<gene>
    <name evidence="1" type="ORF">AVDCRST_MAG49-3469</name>
</gene>
<accession>A0A6J4V5Z7</accession>
<name>A0A6J4V5Z7_9BACT</name>
<proteinExistence type="predicted"/>
<sequence>MSDAVVVAPVPGRAYLLLPSPPALHACPTSAAACRRVRACRGPRAPSVTRHAGC</sequence>
<organism evidence="1">
    <name type="scientific">uncultured Thermomicrobiales bacterium</name>
    <dbReference type="NCBI Taxonomy" id="1645740"/>
    <lineage>
        <taxon>Bacteria</taxon>
        <taxon>Pseudomonadati</taxon>
        <taxon>Thermomicrobiota</taxon>
        <taxon>Thermomicrobia</taxon>
        <taxon>Thermomicrobiales</taxon>
        <taxon>environmental samples</taxon>
    </lineage>
</organism>
<evidence type="ECO:0000313" key="1">
    <source>
        <dbReference type="EMBL" id="CAA9569654.1"/>
    </source>
</evidence>